<dbReference type="Pfam" id="PF16316">
    <property type="entry name" value="DUF4956"/>
    <property type="match status" value="1"/>
</dbReference>
<reference evidence="2" key="1">
    <citation type="submission" date="2018-05" db="EMBL/GenBank/DDBJ databases">
        <authorList>
            <person name="Lanie J.A."/>
            <person name="Ng W.-L."/>
            <person name="Kazmierczak K.M."/>
            <person name="Andrzejewski T.M."/>
            <person name="Davidsen T.M."/>
            <person name="Wayne K.J."/>
            <person name="Tettelin H."/>
            <person name="Glass J.I."/>
            <person name="Rusch D."/>
            <person name="Podicherti R."/>
            <person name="Tsui H.-C.T."/>
            <person name="Winkler M.E."/>
        </authorList>
    </citation>
    <scope>NUCLEOTIDE SEQUENCE</scope>
</reference>
<feature type="transmembrane region" description="Helical" evidence="1">
    <location>
        <begin position="99"/>
        <end position="132"/>
    </location>
</feature>
<evidence type="ECO:0000313" key="2">
    <source>
        <dbReference type="EMBL" id="SVB86218.1"/>
    </source>
</evidence>
<gene>
    <name evidence="2" type="ORF">METZ01_LOCUS239072</name>
</gene>
<sequence>MNELLLSSDVFQVEIVPTLFSFILCVLMSFILRYFYIRRSYSLTGKSHIGSILPILSTVVFLVIVVVKSSLALSLGLVGALSIVRFRTPIKEPEELVYLFLAISIGLGYAAGQNLITTVLTLSILLVIYFWLSNRSLSSVIEYNLILNWKDKSLIFEDLIDQVRSCSKELKLIRVDHSPTESTAVMLVSPEDESFIDLITNKLTSLDNEISVTFFEAKTNW</sequence>
<keyword evidence="1" id="KW-0472">Membrane</keyword>
<protein>
    <recommendedName>
        <fullName evidence="3">DUF4956 domain-containing protein</fullName>
    </recommendedName>
</protein>
<keyword evidence="1" id="KW-0812">Transmembrane</keyword>
<organism evidence="2">
    <name type="scientific">marine metagenome</name>
    <dbReference type="NCBI Taxonomy" id="408172"/>
    <lineage>
        <taxon>unclassified sequences</taxon>
        <taxon>metagenomes</taxon>
        <taxon>ecological metagenomes</taxon>
    </lineage>
</organism>
<proteinExistence type="predicted"/>
<dbReference type="EMBL" id="UINC01061056">
    <property type="protein sequence ID" value="SVB86218.1"/>
    <property type="molecule type" value="Genomic_DNA"/>
</dbReference>
<feature type="transmembrane region" description="Helical" evidence="1">
    <location>
        <begin position="15"/>
        <end position="36"/>
    </location>
</feature>
<feature type="transmembrane region" description="Helical" evidence="1">
    <location>
        <begin position="48"/>
        <end position="65"/>
    </location>
</feature>
<accession>A0A382HG14</accession>
<dbReference type="AlphaFoldDB" id="A0A382HG14"/>
<name>A0A382HG14_9ZZZZ</name>
<dbReference type="InterPro" id="IPR032531">
    <property type="entry name" value="DUF4956"/>
</dbReference>
<evidence type="ECO:0008006" key="3">
    <source>
        <dbReference type="Google" id="ProtNLM"/>
    </source>
</evidence>
<keyword evidence="1" id="KW-1133">Transmembrane helix</keyword>
<evidence type="ECO:0000256" key="1">
    <source>
        <dbReference type="SAM" id="Phobius"/>
    </source>
</evidence>